<reference evidence="2 3" key="1">
    <citation type="submission" date="2017-03" db="EMBL/GenBank/DDBJ databases">
        <title>Isolation of lytic bacteriophages infecting Shewanella putrefaciens and Shewanella baltica for biocontrol of fish and shrimp spoilage during chilled storage.</title>
        <authorList>
            <person name="Yang Z."/>
            <person name="Tao X."/>
            <person name="Gao L."/>
            <person name="Rao S."/>
        </authorList>
    </citation>
    <scope>NUCLEOTIDE SEQUENCE [LARGE SCALE GENOMIC DNA]</scope>
</reference>
<dbReference type="EMBL" id="KY709296">
    <property type="protein sequence ID" value="ARM70540.1"/>
    <property type="molecule type" value="Genomic_DNA"/>
</dbReference>
<evidence type="ECO:0000259" key="1">
    <source>
        <dbReference type="Pfam" id="PF23961"/>
    </source>
</evidence>
<accession>A0A1W6JTF4</accession>
<evidence type="ECO:0000313" key="3">
    <source>
        <dbReference type="Proteomes" id="UP000221216"/>
    </source>
</evidence>
<proteinExistence type="predicted"/>
<dbReference type="Pfam" id="PF23961">
    <property type="entry name" value="Phage_tail_terminator_9"/>
    <property type="match status" value="1"/>
</dbReference>
<dbReference type="InterPro" id="IPR057087">
    <property type="entry name" value="Gp12-like"/>
</dbReference>
<sequence>MVDADDMQRMMDLVSLSLNKPKYAYEMQHNQPKPNVPSFAAVKFIDEENPGRDKVEVVEVDGKFYERITGVRLLTFKVLFTEGSPMCSQFLSTMRSARVLEFYSTRNFSYIKHKKLVNESKELETNWEIRDGLLLTYMTIRQYDTPIETIETIEWEGRYNEGDKLHTFKQLN</sequence>
<dbReference type="NCBIfam" id="NF047498">
    <property type="entry name" value="LIC_12616_fam"/>
    <property type="match status" value="1"/>
</dbReference>
<keyword evidence="3" id="KW-1185">Reference proteome</keyword>
<organism evidence="2 3">
    <name type="scientific">Shewanella phage SppYZU05</name>
    <dbReference type="NCBI Taxonomy" id="1970795"/>
    <lineage>
        <taxon>Viruses</taxon>
        <taxon>Duplodnaviria</taxon>
        <taxon>Heunggongvirae</taxon>
        <taxon>Uroviricota</taxon>
        <taxon>Caudoviricetes</taxon>
        <taxon>Chaseviridae</taxon>
        <taxon>Nefertitivirinae</taxon>
        <taxon>Yushanvirus</taxon>
        <taxon>Yushanvirus SppYZU05</taxon>
    </lineage>
</organism>
<feature type="domain" description="Phage neck terminator protein gp12-like" evidence="1">
    <location>
        <begin position="18"/>
        <end position="162"/>
    </location>
</feature>
<name>A0A1W6JTF4_9CAUD</name>
<dbReference type="Proteomes" id="UP000221216">
    <property type="component" value="Segment"/>
</dbReference>
<gene>
    <name evidence="2" type="ORF">SppYZU05_14</name>
</gene>
<protein>
    <recommendedName>
        <fullName evidence="1">Phage neck terminator protein gp12-like domain-containing protein</fullName>
    </recommendedName>
</protein>
<evidence type="ECO:0000313" key="2">
    <source>
        <dbReference type="EMBL" id="ARM70540.1"/>
    </source>
</evidence>